<comment type="caution">
    <text evidence="1">The sequence shown here is derived from an EMBL/GenBank/DDBJ whole genome shotgun (WGS) entry which is preliminary data.</text>
</comment>
<dbReference type="EMBL" id="JACICA010000001">
    <property type="protein sequence ID" value="MBB3701973.1"/>
    <property type="molecule type" value="Genomic_DNA"/>
</dbReference>
<dbReference type="Proteomes" id="UP000541425">
    <property type="component" value="Unassembled WGS sequence"/>
</dbReference>
<gene>
    <name evidence="1" type="ORF">FHS60_000415</name>
</gene>
<evidence type="ECO:0000313" key="1">
    <source>
        <dbReference type="EMBL" id="MBB3701973.1"/>
    </source>
</evidence>
<sequence>MKVNTKKPYFFNVKKEQKCTLIQLKAPFYPPKKQT</sequence>
<organism evidence="1 2">
    <name type="scientific">Alloprevotella rava</name>
    <dbReference type="NCBI Taxonomy" id="671218"/>
    <lineage>
        <taxon>Bacteria</taxon>
        <taxon>Pseudomonadati</taxon>
        <taxon>Bacteroidota</taxon>
        <taxon>Bacteroidia</taxon>
        <taxon>Bacteroidales</taxon>
        <taxon>Prevotellaceae</taxon>
        <taxon>Alloprevotella</taxon>
    </lineage>
</organism>
<reference evidence="1 2" key="1">
    <citation type="submission" date="2020-08" db="EMBL/GenBank/DDBJ databases">
        <title>Genomic Encyclopedia of Type Strains, Phase IV (KMG-IV): sequencing the most valuable type-strain genomes for metagenomic binning, comparative biology and taxonomic classification.</title>
        <authorList>
            <person name="Goeker M."/>
        </authorList>
    </citation>
    <scope>NUCLEOTIDE SEQUENCE [LARGE SCALE GENOMIC DNA]</scope>
    <source>
        <strain evidence="1 2">DSM 22548</strain>
    </source>
</reference>
<name>A0A7W5UDD3_9BACT</name>
<dbReference type="AlphaFoldDB" id="A0A7W5UDD3"/>
<proteinExistence type="predicted"/>
<accession>A0A7W5UDD3</accession>
<evidence type="ECO:0000313" key="2">
    <source>
        <dbReference type="Proteomes" id="UP000541425"/>
    </source>
</evidence>
<protein>
    <submittedName>
        <fullName evidence="1">Uncharacterized protein</fullName>
    </submittedName>
</protein>